<feature type="region of interest" description="Disordered" evidence="1">
    <location>
        <begin position="129"/>
        <end position="165"/>
    </location>
</feature>
<dbReference type="AlphaFoldDB" id="A0A1Y5PP69"/>
<feature type="compositionally biased region" description="Basic and acidic residues" evidence="1">
    <location>
        <begin position="140"/>
        <end position="165"/>
    </location>
</feature>
<accession>A0A1Y5PP69</accession>
<organism evidence="2">
    <name type="scientific">uncultured Mycobacterium sp</name>
    <dbReference type="NCBI Taxonomy" id="171292"/>
    <lineage>
        <taxon>Bacteria</taxon>
        <taxon>Bacillati</taxon>
        <taxon>Actinomycetota</taxon>
        <taxon>Actinomycetes</taxon>
        <taxon>Mycobacteriales</taxon>
        <taxon>Mycobacteriaceae</taxon>
        <taxon>Mycobacterium</taxon>
        <taxon>environmental samples</taxon>
    </lineage>
</organism>
<dbReference type="EMBL" id="FLQS01000042">
    <property type="protein sequence ID" value="SBS77698.1"/>
    <property type="molecule type" value="Genomic_DNA"/>
</dbReference>
<gene>
    <name evidence="2" type="ORF">MHPYR_470032</name>
</gene>
<sequence>MNRLDIRNSSPSLTSKTSTFRDGSMRLRRLMVPMGVSDQSSSSNRALTMHHRPARNIVRRECLGERSLQTVSGSAPPSLNGHALLGFDSVISVNYLRAIAHAREVLSEANRLLRLGGFGGDSCHKRLLGIRDRQHRRRHEMQGLRHPGREKAKRRSQQDAERQQR</sequence>
<evidence type="ECO:0000256" key="1">
    <source>
        <dbReference type="SAM" id="MobiDB-lite"/>
    </source>
</evidence>
<proteinExistence type="predicted"/>
<evidence type="ECO:0000313" key="2">
    <source>
        <dbReference type="EMBL" id="SBS77698.1"/>
    </source>
</evidence>
<feature type="compositionally biased region" description="Basic residues" evidence="1">
    <location>
        <begin position="129"/>
        <end position="139"/>
    </location>
</feature>
<name>A0A1Y5PP69_9MYCO</name>
<reference evidence="2" key="1">
    <citation type="submission" date="2016-03" db="EMBL/GenBank/DDBJ databases">
        <authorList>
            <person name="Ploux O."/>
        </authorList>
    </citation>
    <scope>NUCLEOTIDE SEQUENCE</scope>
    <source>
        <strain evidence="2">UC10</strain>
    </source>
</reference>
<protein>
    <submittedName>
        <fullName evidence="2">Uncharacterized protein</fullName>
    </submittedName>
</protein>